<dbReference type="EMBL" id="LWGZ01000778">
    <property type="protein sequence ID" value="OAX57367.1"/>
    <property type="molecule type" value="Genomic_DNA"/>
</dbReference>
<dbReference type="Proteomes" id="UP000092021">
    <property type="component" value="Unassembled WGS sequence"/>
</dbReference>
<protein>
    <submittedName>
        <fullName evidence="2">Uncharacterized protein</fullName>
    </submittedName>
</protein>
<comment type="caution">
    <text evidence="2">The sequence shown here is derived from an EMBL/GenBank/DDBJ whole genome shotgun (WGS) entry which is preliminary data.</text>
</comment>
<evidence type="ECO:0000313" key="2">
    <source>
        <dbReference type="EMBL" id="OAX57367.1"/>
    </source>
</evidence>
<proteinExistence type="predicted"/>
<organism evidence="2 3">
    <name type="scientific">Rothia kristinae</name>
    <dbReference type="NCBI Taxonomy" id="37923"/>
    <lineage>
        <taxon>Bacteria</taxon>
        <taxon>Bacillati</taxon>
        <taxon>Actinomycetota</taxon>
        <taxon>Actinomycetes</taxon>
        <taxon>Micrococcales</taxon>
        <taxon>Micrococcaceae</taxon>
        <taxon>Rothia</taxon>
    </lineage>
</organism>
<accession>A0A657IU17</accession>
<evidence type="ECO:0000313" key="3">
    <source>
        <dbReference type="Proteomes" id="UP000092021"/>
    </source>
</evidence>
<feature type="region of interest" description="Disordered" evidence="1">
    <location>
        <begin position="56"/>
        <end position="96"/>
    </location>
</feature>
<sequence>MQHPGGVRAQDEPPPFHELHFAFALLVDRRVGGPEVEVLGATIHLEGHPLLLPRHIQPPPSSPGAHRQLEHRTGHPVPHQLGPRLGFQHGLGGRIGGVEHRLRPGAVTGSAPGQQLVSELTGQSPVQRLIGQHQTVGERQAQQRLHEGHRRGDGVHTVSIHVGAGLCVRILVGRHIGGVVARARASRHVQARGQSHEGEPVQQEGRIMGEDRRTGECGRAGQREGQVVGDAALPRGQPPPQIGIDARTGLSRMSRPVRSTS</sequence>
<name>A0A657IU17_9MICC</name>
<evidence type="ECO:0000256" key="1">
    <source>
        <dbReference type="SAM" id="MobiDB-lite"/>
    </source>
</evidence>
<feature type="region of interest" description="Disordered" evidence="1">
    <location>
        <begin position="212"/>
        <end position="261"/>
    </location>
</feature>
<dbReference type="AlphaFoldDB" id="A0A657IU17"/>
<reference evidence="2 3" key="1">
    <citation type="submission" date="2016-04" db="EMBL/GenBank/DDBJ databases">
        <title>Identification of putative biosynthetic pathways for the production of bioactive secondary metabolites by the marine actinomycete Kocuria kristinae RUTW2-3.</title>
        <authorList>
            <person name="Waterworth S.C."/>
            <person name="Walmsley T.A."/>
            <person name="Matongo T."/>
            <person name="Davies-Coleman M.T."/>
            <person name="Dorrington R.A."/>
        </authorList>
    </citation>
    <scope>NUCLEOTIDE SEQUENCE [LARGE SCALE GENOMIC DNA]</scope>
    <source>
        <strain evidence="2 3">RUTW4-5</strain>
    </source>
</reference>
<gene>
    <name evidence="2" type="ORF">A5N15_08755</name>
</gene>